<dbReference type="EMBL" id="CAJOAY010029823">
    <property type="protein sequence ID" value="CAF4415269.1"/>
    <property type="molecule type" value="Genomic_DNA"/>
</dbReference>
<organism evidence="1 2">
    <name type="scientific">Adineta steineri</name>
    <dbReference type="NCBI Taxonomy" id="433720"/>
    <lineage>
        <taxon>Eukaryota</taxon>
        <taxon>Metazoa</taxon>
        <taxon>Spiralia</taxon>
        <taxon>Gnathifera</taxon>
        <taxon>Rotifera</taxon>
        <taxon>Eurotatoria</taxon>
        <taxon>Bdelloidea</taxon>
        <taxon>Adinetida</taxon>
        <taxon>Adinetidae</taxon>
        <taxon>Adineta</taxon>
    </lineage>
</organism>
<comment type="caution">
    <text evidence="1">The sequence shown here is derived from an EMBL/GenBank/DDBJ whole genome shotgun (WGS) entry which is preliminary data.</text>
</comment>
<evidence type="ECO:0000313" key="2">
    <source>
        <dbReference type="Proteomes" id="UP000663881"/>
    </source>
</evidence>
<accession>A0A820Q8A1</accession>
<feature type="non-terminal residue" evidence="1">
    <location>
        <position position="1"/>
    </location>
</feature>
<protein>
    <submittedName>
        <fullName evidence="1">Uncharacterized protein</fullName>
    </submittedName>
</protein>
<proteinExistence type="predicted"/>
<reference evidence="1" key="1">
    <citation type="submission" date="2021-02" db="EMBL/GenBank/DDBJ databases">
        <authorList>
            <person name="Nowell W R."/>
        </authorList>
    </citation>
    <scope>NUCLEOTIDE SEQUENCE</scope>
</reference>
<gene>
    <name evidence="1" type="ORF">OKA104_LOCUS52190</name>
</gene>
<sequence>GGGSSGSGSNNDDGGSGKIPFLCPKCGDICTHIQSLV</sequence>
<evidence type="ECO:0000313" key="1">
    <source>
        <dbReference type="EMBL" id="CAF4415269.1"/>
    </source>
</evidence>
<name>A0A820Q8A1_9BILA</name>
<dbReference type="AlphaFoldDB" id="A0A820Q8A1"/>
<dbReference type="Proteomes" id="UP000663881">
    <property type="component" value="Unassembled WGS sequence"/>
</dbReference>
<feature type="non-terminal residue" evidence="1">
    <location>
        <position position="37"/>
    </location>
</feature>